<dbReference type="FunCoup" id="G5B4N5">
    <property type="interactions" value="356"/>
</dbReference>
<evidence type="ECO:0000259" key="5">
    <source>
        <dbReference type="PROSITE" id="PS50041"/>
    </source>
</evidence>
<evidence type="ECO:0000256" key="3">
    <source>
        <dbReference type="SAM" id="MobiDB-lite"/>
    </source>
</evidence>
<sequence length="300" mass="34145">MGNSVTAWLGGENQAERSLMFHPSLFSTFFPSENIPQQRAMRFWQVLTQPQRIPNARAAGSCSIMAECRGGGTRRFGQQGLMKDSTCQGWGEEEEPRRSSQGGDEGLVPGGPRHSLKSFGYRLPEFKCFAGCQDKGLISLVLQLLALILFAGLLVAILAQVSKVPSSEERKKEKSNQEKMYQELNQLKTGFDCLCRPCPWDWTFFQRKCYFFSRSQRDWRDSITTCQEVGAQLVIVENAEEQSFLQQTSKSKGYAWMGLSDLNKESEWHWVDGSPLSLSLVRYWNKGQPNNYEEQDCVEF</sequence>
<feature type="region of interest" description="Disordered" evidence="3">
    <location>
        <begin position="84"/>
        <end position="110"/>
    </location>
</feature>
<evidence type="ECO:0000256" key="1">
    <source>
        <dbReference type="ARBA" id="ARBA00022734"/>
    </source>
</evidence>
<dbReference type="InterPro" id="IPR001304">
    <property type="entry name" value="C-type_lectin-like"/>
</dbReference>
<dbReference type="SUPFAM" id="SSF56436">
    <property type="entry name" value="C-type lectin-like"/>
    <property type="match status" value="1"/>
</dbReference>
<dbReference type="EMBL" id="JH168477">
    <property type="protein sequence ID" value="EHB04246.1"/>
    <property type="molecule type" value="Genomic_DNA"/>
</dbReference>
<keyword evidence="4" id="KW-0472">Membrane</keyword>
<dbReference type="CDD" id="cd03590">
    <property type="entry name" value="CLECT_DC-SIGN_like"/>
    <property type="match status" value="1"/>
</dbReference>
<keyword evidence="4" id="KW-1133">Transmembrane helix</keyword>
<dbReference type="InterPro" id="IPR051379">
    <property type="entry name" value="C-type_Lectin_Receptor_IMM"/>
</dbReference>
<dbReference type="AlphaFoldDB" id="G5B4N5"/>
<dbReference type="GO" id="GO:0030246">
    <property type="term" value="F:carbohydrate binding"/>
    <property type="evidence" value="ECO:0007669"/>
    <property type="project" value="UniProtKB-KW"/>
</dbReference>
<keyword evidence="4" id="KW-0812">Transmembrane</keyword>
<keyword evidence="2" id="KW-1015">Disulfide bond</keyword>
<organism evidence="6 7">
    <name type="scientific">Heterocephalus glaber</name>
    <name type="common">Naked mole rat</name>
    <dbReference type="NCBI Taxonomy" id="10181"/>
    <lineage>
        <taxon>Eukaryota</taxon>
        <taxon>Metazoa</taxon>
        <taxon>Chordata</taxon>
        <taxon>Craniata</taxon>
        <taxon>Vertebrata</taxon>
        <taxon>Euteleostomi</taxon>
        <taxon>Mammalia</taxon>
        <taxon>Eutheria</taxon>
        <taxon>Euarchontoglires</taxon>
        <taxon>Glires</taxon>
        <taxon>Rodentia</taxon>
        <taxon>Hystricomorpha</taxon>
        <taxon>Bathyergidae</taxon>
        <taxon>Heterocephalus</taxon>
    </lineage>
</organism>
<dbReference type="PROSITE" id="PS50041">
    <property type="entry name" value="C_TYPE_LECTIN_2"/>
    <property type="match status" value="1"/>
</dbReference>
<feature type="domain" description="C-type lectin" evidence="5">
    <location>
        <begin position="205"/>
        <end position="300"/>
    </location>
</feature>
<dbReference type="PANTHER" id="PTHR46746">
    <property type="entry name" value="KILLER CELL LECTIN-LIKE RECEPTOR SUBFAMILY F MEMBER 2"/>
    <property type="match status" value="1"/>
</dbReference>
<evidence type="ECO:0000313" key="6">
    <source>
        <dbReference type="EMBL" id="EHB04246.1"/>
    </source>
</evidence>
<dbReference type="Gene3D" id="3.10.100.10">
    <property type="entry name" value="Mannose-Binding Protein A, subunit A"/>
    <property type="match status" value="1"/>
</dbReference>
<accession>G5B4N5</accession>
<keyword evidence="1" id="KW-0430">Lectin</keyword>
<dbReference type="InterPro" id="IPR016187">
    <property type="entry name" value="CTDL_fold"/>
</dbReference>
<feature type="transmembrane region" description="Helical" evidence="4">
    <location>
        <begin position="137"/>
        <end position="161"/>
    </location>
</feature>
<evidence type="ECO:0000256" key="4">
    <source>
        <dbReference type="SAM" id="Phobius"/>
    </source>
</evidence>
<dbReference type="PANTHER" id="PTHR46746:SF9">
    <property type="entry name" value="CD209 ANTIGEN-LIKE PROTEIN C-LIKE"/>
    <property type="match status" value="1"/>
</dbReference>
<dbReference type="Pfam" id="PF00059">
    <property type="entry name" value="Lectin_C"/>
    <property type="match status" value="1"/>
</dbReference>
<evidence type="ECO:0000256" key="2">
    <source>
        <dbReference type="ARBA" id="ARBA00023157"/>
    </source>
</evidence>
<dbReference type="Proteomes" id="UP000006813">
    <property type="component" value="Unassembled WGS sequence"/>
</dbReference>
<dbReference type="SMART" id="SM00034">
    <property type="entry name" value="CLECT"/>
    <property type="match status" value="1"/>
</dbReference>
<protein>
    <submittedName>
        <fullName evidence="6">CD209 antigen-like protein E</fullName>
    </submittedName>
</protein>
<name>G5B4N5_HETGA</name>
<dbReference type="eggNOG" id="KOG4297">
    <property type="taxonomic scope" value="Eukaryota"/>
</dbReference>
<dbReference type="STRING" id="10181.G5B4N5"/>
<dbReference type="InterPro" id="IPR033989">
    <property type="entry name" value="CD209-like_CTLD"/>
</dbReference>
<dbReference type="InterPro" id="IPR016186">
    <property type="entry name" value="C-type_lectin-like/link_sf"/>
</dbReference>
<dbReference type="InParanoid" id="G5B4N5"/>
<proteinExistence type="predicted"/>
<evidence type="ECO:0000313" key="7">
    <source>
        <dbReference type="Proteomes" id="UP000006813"/>
    </source>
</evidence>
<reference evidence="6 7" key="1">
    <citation type="journal article" date="2011" name="Nature">
        <title>Genome sequencing reveals insights into physiology and longevity of the naked mole rat.</title>
        <authorList>
            <person name="Kim E.B."/>
            <person name="Fang X."/>
            <person name="Fushan A.A."/>
            <person name="Huang Z."/>
            <person name="Lobanov A.V."/>
            <person name="Han L."/>
            <person name="Marino S.M."/>
            <person name="Sun X."/>
            <person name="Turanov A.A."/>
            <person name="Yang P."/>
            <person name="Yim S.H."/>
            <person name="Zhao X."/>
            <person name="Kasaikina M.V."/>
            <person name="Stoletzki N."/>
            <person name="Peng C."/>
            <person name="Polak P."/>
            <person name="Xiong Z."/>
            <person name="Kiezun A."/>
            <person name="Zhu Y."/>
            <person name="Chen Y."/>
            <person name="Kryukov G.V."/>
            <person name="Zhang Q."/>
            <person name="Peshkin L."/>
            <person name="Yang L."/>
            <person name="Bronson R.T."/>
            <person name="Buffenstein R."/>
            <person name="Wang B."/>
            <person name="Han C."/>
            <person name="Li Q."/>
            <person name="Chen L."/>
            <person name="Zhao W."/>
            <person name="Sunyaev S.R."/>
            <person name="Park T.J."/>
            <person name="Zhang G."/>
            <person name="Wang J."/>
            <person name="Gladyshev V.N."/>
        </authorList>
    </citation>
    <scope>NUCLEOTIDE SEQUENCE [LARGE SCALE GENOMIC DNA]</scope>
</reference>
<gene>
    <name evidence="6" type="ORF">GW7_02484</name>
</gene>